<reference evidence="2" key="2">
    <citation type="journal article" date="2013" name="PLoS Genet.">
        <title>Comparative genome structure, secondary metabolite, and effector coding capacity across Cochliobolus pathogens.</title>
        <authorList>
            <person name="Condon B.J."/>
            <person name="Leng Y."/>
            <person name="Wu D."/>
            <person name="Bushley K.E."/>
            <person name="Ohm R.A."/>
            <person name="Otillar R."/>
            <person name="Martin J."/>
            <person name="Schackwitz W."/>
            <person name="Grimwood J."/>
            <person name="MohdZainudin N."/>
            <person name="Xue C."/>
            <person name="Wang R."/>
            <person name="Manning V.A."/>
            <person name="Dhillon B."/>
            <person name="Tu Z.J."/>
            <person name="Steffenson B.J."/>
            <person name="Salamov A."/>
            <person name="Sun H."/>
            <person name="Lowry S."/>
            <person name="LaButti K."/>
            <person name="Han J."/>
            <person name="Copeland A."/>
            <person name="Lindquist E."/>
            <person name="Barry K."/>
            <person name="Schmutz J."/>
            <person name="Baker S.E."/>
            <person name="Ciuffetti L.M."/>
            <person name="Grigoriev I.V."/>
            <person name="Zhong S."/>
            <person name="Turgeon B.G."/>
        </authorList>
    </citation>
    <scope>NUCLEOTIDE SEQUENCE [LARGE SCALE GENOMIC DNA]</scope>
    <source>
        <strain evidence="2">C5 / ATCC 48332 / race O</strain>
    </source>
</reference>
<organism evidence="1 2">
    <name type="scientific">Cochliobolus heterostrophus (strain C5 / ATCC 48332 / race O)</name>
    <name type="common">Southern corn leaf blight fungus</name>
    <name type="synonym">Bipolaris maydis</name>
    <dbReference type="NCBI Taxonomy" id="701091"/>
    <lineage>
        <taxon>Eukaryota</taxon>
        <taxon>Fungi</taxon>
        <taxon>Dikarya</taxon>
        <taxon>Ascomycota</taxon>
        <taxon>Pezizomycotina</taxon>
        <taxon>Dothideomycetes</taxon>
        <taxon>Pleosporomycetidae</taxon>
        <taxon>Pleosporales</taxon>
        <taxon>Pleosporineae</taxon>
        <taxon>Pleosporaceae</taxon>
        <taxon>Bipolaris</taxon>
    </lineage>
</organism>
<dbReference type="Proteomes" id="UP000016936">
    <property type="component" value="Unassembled WGS sequence"/>
</dbReference>
<reference evidence="1 2" key="1">
    <citation type="journal article" date="2012" name="PLoS Pathog.">
        <title>Diverse lifestyles and strategies of plant pathogenesis encoded in the genomes of eighteen Dothideomycetes fungi.</title>
        <authorList>
            <person name="Ohm R.A."/>
            <person name="Feau N."/>
            <person name="Henrissat B."/>
            <person name="Schoch C.L."/>
            <person name="Horwitz B.A."/>
            <person name="Barry K.W."/>
            <person name="Condon B.J."/>
            <person name="Copeland A.C."/>
            <person name="Dhillon B."/>
            <person name="Glaser F."/>
            <person name="Hesse C.N."/>
            <person name="Kosti I."/>
            <person name="LaButti K."/>
            <person name="Lindquist E.A."/>
            <person name="Lucas S."/>
            <person name="Salamov A.A."/>
            <person name="Bradshaw R.E."/>
            <person name="Ciuffetti L."/>
            <person name="Hamelin R.C."/>
            <person name="Kema G.H.J."/>
            <person name="Lawrence C."/>
            <person name="Scott J.A."/>
            <person name="Spatafora J.W."/>
            <person name="Turgeon B.G."/>
            <person name="de Wit P.J.G.M."/>
            <person name="Zhong S."/>
            <person name="Goodwin S.B."/>
            <person name="Grigoriev I.V."/>
        </authorList>
    </citation>
    <scope>NUCLEOTIDE SEQUENCE [LARGE SCALE GENOMIC DNA]</scope>
    <source>
        <strain evidence="2">C5 / ATCC 48332 / race O</strain>
    </source>
</reference>
<sequence length="86" mass="9208">MAFQATSADRQMHWDIGSVCLNGYGTAESGAVAGETDKGLEEIFFPSGMLFAEDHRWRKEVVVVVRGGVMGSPGDLVAFGPRSGLF</sequence>
<proteinExistence type="predicted"/>
<evidence type="ECO:0000313" key="2">
    <source>
        <dbReference type="Proteomes" id="UP000016936"/>
    </source>
</evidence>
<protein>
    <submittedName>
        <fullName evidence="1">Uncharacterized protein</fullName>
    </submittedName>
</protein>
<name>M2V7L0_COCH5</name>
<keyword evidence="2" id="KW-1185">Reference proteome</keyword>
<accession>M2V7L0</accession>
<dbReference type="HOGENOM" id="CLU_2497715_0_0_1"/>
<gene>
    <name evidence="1" type="ORF">COCHEDRAFT_1019361</name>
</gene>
<evidence type="ECO:0000313" key="1">
    <source>
        <dbReference type="EMBL" id="EMD95733.1"/>
    </source>
</evidence>
<dbReference type="EMBL" id="KB445570">
    <property type="protein sequence ID" value="EMD95733.1"/>
    <property type="molecule type" value="Genomic_DNA"/>
</dbReference>
<dbReference type="AlphaFoldDB" id="M2V7L0"/>